<dbReference type="OrthoDB" id="8536337at2"/>
<accession>A0A4Y9VPJ6</accession>
<name>A0A4Y9VPJ6_9PROT</name>
<dbReference type="EMBL" id="PQVH01000012">
    <property type="protein sequence ID" value="TFW70531.1"/>
    <property type="molecule type" value="Genomic_DNA"/>
</dbReference>
<dbReference type="PIRSF" id="PIRSF004923">
    <property type="entry name" value="RseC"/>
    <property type="match status" value="1"/>
</dbReference>
<dbReference type="PANTHER" id="PTHR35867:SF1">
    <property type="entry name" value="PROTEIN RSEC"/>
    <property type="match status" value="1"/>
</dbReference>
<dbReference type="RefSeq" id="WP_135278336.1">
    <property type="nucleotide sequence ID" value="NZ_PQVH01000012.1"/>
</dbReference>
<feature type="transmembrane region" description="Helical" evidence="1">
    <location>
        <begin position="79"/>
        <end position="98"/>
    </location>
</feature>
<evidence type="ECO:0000313" key="3">
    <source>
        <dbReference type="Proteomes" id="UP000297706"/>
    </source>
</evidence>
<comment type="caution">
    <text evidence="2">The sequence shown here is derived from an EMBL/GenBank/DDBJ whole genome shotgun (WGS) entry which is preliminary data.</text>
</comment>
<organism evidence="2 3">
    <name type="scientific">Methylotenera oryzisoli</name>
    <dbReference type="NCBI Taxonomy" id="2080758"/>
    <lineage>
        <taxon>Bacteria</taxon>
        <taxon>Pseudomonadati</taxon>
        <taxon>Pseudomonadota</taxon>
        <taxon>Betaproteobacteria</taxon>
        <taxon>Nitrosomonadales</taxon>
        <taxon>Methylophilaceae</taxon>
        <taxon>Methylotenera</taxon>
    </lineage>
</organism>
<keyword evidence="1" id="KW-0472">Membrane</keyword>
<keyword evidence="1" id="KW-1133">Transmembrane helix</keyword>
<feature type="transmembrane region" description="Helical" evidence="1">
    <location>
        <begin position="104"/>
        <end position="121"/>
    </location>
</feature>
<proteinExistence type="predicted"/>
<dbReference type="InterPro" id="IPR007359">
    <property type="entry name" value="SigmaE_reg_RseC_MucC"/>
</dbReference>
<evidence type="ECO:0000256" key="1">
    <source>
        <dbReference type="SAM" id="Phobius"/>
    </source>
</evidence>
<keyword evidence="3" id="KW-1185">Reference proteome</keyword>
<dbReference type="Proteomes" id="UP000297706">
    <property type="component" value="Unassembled WGS sequence"/>
</dbReference>
<keyword evidence="1" id="KW-0812">Transmembrane</keyword>
<reference evidence="2 3" key="1">
    <citation type="submission" date="2018-02" db="EMBL/GenBank/DDBJ databases">
        <title>A novel lanthanide dependent methylotroph, Methylotenera sp. La3113.</title>
        <authorList>
            <person name="Lv H."/>
            <person name="Tani A."/>
        </authorList>
    </citation>
    <scope>NUCLEOTIDE SEQUENCE [LARGE SCALE GENOMIC DNA]</scope>
    <source>
        <strain evidence="2 3">La3113</strain>
    </source>
</reference>
<dbReference type="AlphaFoldDB" id="A0A4Y9VPJ6"/>
<sequence length="155" mass="17081">MIEEHAVVIRCKQGVAELEIERRTACGICGQRRGCGNATWGKMLGHKSHTFLAENTINAQVGDSVVVGIDERVALRSVFLLYVIPLLSLIFFSVMTELLFNNQLYVMLAAILGLCIGFVWVKWHLVGRGSSAVGSGAYQYQAVVLRHADDVDNDE</sequence>
<dbReference type="Pfam" id="PF04246">
    <property type="entry name" value="RseC_MucC"/>
    <property type="match status" value="1"/>
</dbReference>
<evidence type="ECO:0000313" key="2">
    <source>
        <dbReference type="EMBL" id="TFW70531.1"/>
    </source>
</evidence>
<dbReference type="InterPro" id="IPR026268">
    <property type="entry name" value="RseC"/>
</dbReference>
<gene>
    <name evidence="2" type="ORF">C3Y98_09405</name>
</gene>
<protein>
    <submittedName>
        <fullName evidence="2">Fis family transcriptional regulator</fullName>
    </submittedName>
</protein>
<dbReference type="PANTHER" id="PTHR35867">
    <property type="entry name" value="PROTEIN RSEC"/>
    <property type="match status" value="1"/>
</dbReference>